<dbReference type="Gene3D" id="1.10.10.10">
    <property type="entry name" value="Winged helix-like DNA-binding domain superfamily/Winged helix DNA-binding domain"/>
    <property type="match status" value="1"/>
</dbReference>
<dbReference type="SUPFAM" id="SSF46785">
    <property type="entry name" value="Winged helix' DNA-binding domain"/>
    <property type="match status" value="1"/>
</dbReference>
<dbReference type="InterPro" id="IPR000847">
    <property type="entry name" value="LysR_HTH_N"/>
</dbReference>
<dbReference type="InterPro" id="IPR036390">
    <property type="entry name" value="WH_DNA-bd_sf"/>
</dbReference>
<dbReference type="InterPro" id="IPR058163">
    <property type="entry name" value="LysR-type_TF_proteobact-type"/>
</dbReference>
<dbReference type="EMBL" id="JACIIX010000009">
    <property type="protein sequence ID" value="MBB6211107.1"/>
    <property type="molecule type" value="Genomic_DNA"/>
</dbReference>
<dbReference type="PANTHER" id="PTHR30537:SF21">
    <property type="entry name" value="HTH-TYPE TRANSCRIPTIONAL REGULATOR SINR-RELATED"/>
    <property type="match status" value="1"/>
</dbReference>
<keyword evidence="7" id="KW-1185">Reference proteome</keyword>
<dbReference type="GO" id="GO:0003700">
    <property type="term" value="F:DNA-binding transcription factor activity"/>
    <property type="evidence" value="ECO:0007669"/>
    <property type="project" value="InterPro"/>
</dbReference>
<dbReference type="AlphaFoldDB" id="A0A7W9ZI68"/>
<dbReference type="Pfam" id="PF00126">
    <property type="entry name" value="HTH_1"/>
    <property type="match status" value="1"/>
</dbReference>
<evidence type="ECO:0000259" key="5">
    <source>
        <dbReference type="PROSITE" id="PS50931"/>
    </source>
</evidence>
<dbReference type="GO" id="GO:0006351">
    <property type="term" value="P:DNA-templated transcription"/>
    <property type="evidence" value="ECO:0007669"/>
    <property type="project" value="TreeGrafter"/>
</dbReference>
<dbReference type="CDD" id="cd08422">
    <property type="entry name" value="PBP2_CrgA_like"/>
    <property type="match status" value="1"/>
</dbReference>
<evidence type="ECO:0000256" key="4">
    <source>
        <dbReference type="ARBA" id="ARBA00023163"/>
    </source>
</evidence>
<dbReference type="Proteomes" id="UP000544872">
    <property type="component" value="Unassembled WGS sequence"/>
</dbReference>
<comment type="caution">
    <text evidence="6">The sequence shown here is derived from an EMBL/GenBank/DDBJ whole genome shotgun (WGS) entry which is preliminary data.</text>
</comment>
<keyword evidence="2" id="KW-0805">Transcription regulation</keyword>
<evidence type="ECO:0000313" key="6">
    <source>
        <dbReference type="EMBL" id="MBB6211107.1"/>
    </source>
</evidence>
<name>A0A7W9ZI68_NOVIT</name>
<reference evidence="6 7" key="1">
    <citation type="submission" date="2020-08" db="EMBL/GenBank/DDBJ databases">
        <title>Genomic Encyclopedia of Type Strains, Phase IV (KMG-IV): sequencing the most valuable type-strain genomes for metagenomic binning, comparative biology and taxonomic classification.</title>
        <authorList>
            <person name="Goeker M."/>
        </authorList>
    </citation>
    <scope>NUCLEOTIDE SEQUENCE [LARGE SCALE GENOMIC DNA]</scope>
    <source>
        <strain evidence="6 7">DSM 11590</strain>
    </source>
</reference>
<dbReference type="PROSITE" id="PS50931">
    <property type="entry name" value="HTH_LYSR"/>
    <property type="match status" value="1"/>
</dbReference>
<comment type="similarity">
    <text evidence="1">Belongs to the LysR transcriptional regulatory family.</text>
</comment>
<keyword evidence="4" id="KW-0804">Transcription</keyword>
<gene>
    <name evidence="6" type="ORF">FHS48_002542</name>
</gene>
<dbReference type="InterPro" id="IPR036388">
    <property type="entry name" value="WH-like_DNA-bd_sf"/>
</dbReference>
<dbReference type="PRINTS" id="PR00039">
    <property type="entry name" value="HTHLYSR"/>
</dbReference>
<sequence length="300" mass="33055">MDAADRISLLQTFIRIVESGSLSAAARQLRTTQPTVSRRLKALETLLGVELLKRTTHAMKLTDDGERCYRHARAVSDGWSALRDDLSGGEEEPQGLLRVRAPHAFGQDQLIGPLTDLLFRHTGLSVDWVLNDRSPNFMADNIDCAVLVGETTDPASVVVPIGQVPRIVVAAPDLLARHGAMTGPEDLAALPWLALSTFYRAEVALHRCGGEETRRFAIQPRFASDSLYAVHRVALTGLGAAVVSRWAVLDDLAAGRLVHLAPDWQADPLPVHLVYPYASYYPARLRAFLRMIRQEMPKLL</sequence>
<evidence type="ECO:0000313" key="7">
    <source>
        <dbReference type="Proteomes" id="UP000544872"/>
    </source>
</evidence>
<keyword evidence="3 6" id="KW-0238">DNA-binding</keyword>
<dbReference type="PANTHER" id="PTHR30537">
    <property type="entry name" value="HTH-TYPE TRANSCRIPTIONAL REGULATOR"/>
    <property type="match status" value="1"/>
</dbReference>
<dbReference type="RefSeq" id="WP_221443497.1">
    <property type="nucleotide sequence ID" value="NZ_JACIIX010000009.1"/>
</dbReference>
<dbReference type="GO" id="GO:0043565">
    <property type="term" value="F:sequence-specific DNA binding"/>
    <property type="evidence" value="ECO:0007669"/>
    <property type="project" value="TreeGrafter"/>
</dbReference>
<dbReference type="Gene3D" id="3.40.190.290">
    <property type="match status" value="1"/>
</dbReference>
<evidence type="ECO:0000256" key="1">
    <source>
        <dbReference type="ARBA" id="ARBA00009437"/>
    </source>
</evidence>
<evidence type="ECO:0000256" key="3">
    <source>
        <dbReference type="ARBA" id="ARBA00023125"/>
    </source>
</evidence>
<dbReference type="InterPro" id="IPR005119">
    <property type="entry name" value="LysR_subst-bd"/>
</dbReference>
<organism evidence="6 7">
    <name type="scientific">Novispirillum itersonii</name>
    <name type="common">Aquaspirillum itersonii</name>
    <dbReference type="NCBI Taxonomy" id="189"/>
    <lineage>
        <taxon>Bacteria</taxon>
        <taxon>Pseudomonadati</taxon>
        <taxon>Pseudomonadota</taxon>
        <taxon>Alphaproteobacteria</taxon>
        <taxon>Rhodospirillales</taxon>
        <taxon>Novispirillaceae</taxon>
        <taxon>Novispirillum</taxon>
    </lineage>
</organism>
<protein>
    <submittedName>
        <fullName evidence="6">DNA-binding transcriptional LysR family regulator</fullName>
    </submittedName>
</protein>
<proteinExistence type="inferred from homology"/>
<dbReference type="SUPFAM" id="SSF53850">
    <property type="entry name" value="Periplasmic binding protein-like II"/>
    <property type="match status" value="1"/>
</dbReference>
<evidence type="ECO:0000256" key="2">
    <source>
        <dbReference type="ARBA" id="ARBA00023015"/>
    </source>
</evidence>
<feature type="domain" description="HTH lysR-type" evidence="5">
    <location>
        <begin position="5"/>
        <end position="62"/>
    </location>
</feature>
<dbReference type="FunFam" id="1.10.10.10:FF:000001">
    <property type="entry name" value="LysR family transcriptional regulator"/>
    <property type="match status" value="1"/>
</dbReference>
<accession>A0A7W9ZI68</accession>
<dbReference type="Pfam" id="PF03466">
    <property type="entry name" value="LysR_substrate"/>
    <property type="match status" value="1"/>
</dbReference>